<dbReference type="Proteomes" id="UP000321617">
    <property type="component" value="Unassembled WGS sequence"/>
</dbReference>
<evidence type="ECO:0000313" key="9">
    <source>
        <dbReference type="Proteomes" id="UP000321617"/>
    </source>
</evidence>
<dbReference type="GO" id="GO:1901605">
    <property type="term" value="P:alpha-amino acid metabolic process"/>
    <property type="evidence" value="ECO:0007669"/>
    <property type="project" value="UniProtKB-ARBA"/>
</dbReference>
<evidence type="ECO:0000256" key="2">
    <source>
        <dbReference type="ARBA" id="ARBA00008639"/>
    </source>
</evidence>
<evidence type="ECO:0000256" key="3">
    <source>
        <dbReference type="ARBA" id="ARBA00022898"/>
    </source>
</evidence>
<accession>A0A562VDN8</accession>
<dbReference type="InterPro" id="IPR027278">
    <property type="entry name" value="ACCD_DCysDesulf"/>
</dbReference>
<keyword evidence="9" id="KW-1185">Reference proteome</keyword>
<feature type="region of interest" description="Disordered" evidence="6">
    <location>
        <begin position="1"/>
        <end position="27"/>
    </location>
</feature>
<evidence type="ECO:0000256" key="6">
    <source>
        <dbReference type="SAM" id="MobiDB-lite"/>
    </source>
</evidence>
<evidence type="ECO:0000256" key="5">
    <source>
        <dbReference type="PIRSR" id="PIRSR006278-2"/>
    </source>
</evidence>
<sequence>MSAADQPASDGDPVTPESARTGWERLTPRIPSPVVELDDERLRRHGVRLWLKRDDLIHPDLPGNKWRKLVGNLRRAADEGHRTLLTFGGAYSHHIAATAAAGRLLGIDTVGVIRGEAHRPLNPVLGRAAADGMTLTYLDRERYRRKHLPEVLDPLRERFGDFHHVPEGGSNDLGVRGCRDLGAEIAAQLPGTDLVCVPVGSGGTIAGVAAGVPPSWRVLGVSVLRGDGFLDPEVTRLQREAFGGRRGDWSIDYRHHFGGYARRTPELDGFMADFRARHGIRLEPVYVAKSLAAVYGTAGSPLVPAGSRVVAVVTGPPPWW</sequence>
<proteinExistence type="inferred from homology"/>
<evidence type="ECO:0000256" key="4">
    <source>
        <dbReference type="PIRSR" id="PIRSR006278-1"/>
    </source>
</evidence>
<comment type="similarity">
    <text evidence="2">Belongs to the ACC deaminase/D-cysteine desulfhydrase family.</text>
</comment>
<feature type="active site" description="Nucleophile" evidence="4">
    <location>
        <position position="92"/>
    </location>
</feature>
<dbReference type="PIRSF" id="PIRSF006278">
    <property type="entry name" value="ACCD_DCysDesulf"/>
    <property type="match status" value="1"/>
</dbReference>
<comment type="cofactor">
    <cofactor evidence="1">
        <name>pyridoxal 5'-phosphate</name>
        <dbReference type="ChEBI" id="CHEBI:597326"/>
    </cofactor>
</comment>
<dbReference type="Pfam" id="PF00291">
    <property type="entry name" value="PALP"/>
    <property type="match status" value="1"/>
</dbReference>
<dbReference type="EMBL" id="VLLL01000005">
    <property type="protein sequence ID" value="TWJ15999.1"/>
    <property type="molecule type" value="Genomic_DNA"/>
</dbReference>
<organism evidence="8 9">
    <name type="scientific">Stackebrandtia albiflava</name>
    <dbReference type="NCBI Taxonomy" id="406432"/>
    <lineage>
        <taxon>Bacteria</taxon>
        <taxon>Bacillati</taxon>
        <taxon>Actinomycetota</taxon>
        <taxon>Actinomycetes</taxon>
        <taxon>Glycomycetales</taxon>
        <taxon>Glycomycetaceae</taxon>
        <taxon>Stackebrandtia</taxon>
    </lineage>
</organism>
<evidence type="ECO:0000259" key="7">
    <source>
        <dbReference type="Pfam" id="PF00291"/>
    </source>
</evidence>
<keyword evidence="3 5" id="KW-0663">Pyridoxal phosphate</keyword>
<feature type="domain" description="Tryptophan synthase beta chain-like PALP" evidence="7">
    <location>
        <begin position="31"/>
        <end position="315"/>
    </location>
</feature>
<name>A0A562VDN8_9ACTN</name>
<evidence type="ECO:0000313" key="8">
    <source>
        <dbReference type="EMBL" id="TWJ15999.1"/>
    </source>
</evidence>
<dbReference type="InterPro" id="IPR001926">
    <property type="entry name" value="TrpB-like_PALP"/>
</dbReference>
<dbReference type="AlphaFoldDB" id="A0A562VDN8"/>
<dbReference type="PANTHER" id="PTHR43780:SF2">
    <property type="entry name" value="1-AMINOCYCLOPROPANE-1-CARBOXYLATE DEAMINASE-RELATED"/>
    <property type="match status" value="1"/>
</dbReference>
<comment type="caution">
    <text evidence="8">The sequence shown here is derived from an EMBL/GenBank/DDBJ whole genome shotgun (WGS) entry which is preliminary data.</text>
</comment>
<gene>
    <name evidence="8" type="ORF">LX16_1719</name>
</gene>
<dbReference type="PANTHER" id="PTHR43780">
    <property type="entry name" value="1-AMINOCYCLOPROPANE-1-CARBOXYLATE DEAMINASE-RELATED"/>
    <property type="match status" value="1"/>
</dbReference>
<protein>
    <submittedName>
        <fullName evidence="8">1-aminocyclopropane-1-carboxylate deaminase</fullName>
    </submittedName>
</protein>
<dbReference type="SUPFAM" id="SSF53686">
    <property type="entry name" value="Tryptophan synthase beta subunit-like PLP-dependent enzymes"/>
    <property type="match status" value="1"/>
</dbReference>
<feature type="modified residue" description="N6-(pyridoxal phosphate)lysine" evidence="5">
    <location>
        <position position="65"/>
    </location>
</feature>
<dbReference type="Gene3D" id="3.40.50.1100">
    <property type="match status" value="2"/>
</dbReference>
<evidence type="ECO:0000256" key="1">
    <source>
        <dbReference type="ARBA" id="ARBA00001933"/>
    </source>
</evidence>
<dbReference type="GO" id="GO:0019148">
    <property type="term" value="F:D-cysteine desulfhydrase activity"/>
    <property type="evidence" value="ECO:0007669"/>
    <property type="project" value="TreeGrafter"/>
</dbReference>
<dbReference type="InterPro" id="IPR036052">
    <property type="entry name" value="TrpB-like_PALP_sf"/>
</dbReference>
<reference evidence="8 9" key="1">
    <citation type="journal article" date="2013" name="Stand. Genomic Sci.">
        <title>Genomic Encyclopedia of Type Strains, Phase I: The one thousand microbial genomes (KMG-I) project.</title>
        <authorList>
            <person name="Kyrpides N.C."/>
            <person name="Woyke T."/>
            <person name="Eisen J.A."/>
            <person name="Garrity G."/>
            <person name="Lilburn T.G."/>
            <person name="Beck B.J."/>
            <person name="Whitman W.B."/>
            <person name="Hugenholtz P."/>
            <person name="Klenk H.P."/>
        </authorList>
    </citation>
    <scope>NUCLEOTIDE SEQUENCE [LARGE SCALE GENOMIC DNA]</scope>
    <source>
        <strain evidence="8 9">DSM 45044</strain>
    </source>
</reference>